<name>A0ABV3SW17_9ACTN</name>
<evidence type="ECO:0000256" key="4">
    <source>
        <dbReference type="ARBA" id="ARBA00022729"/>
    </source>
</evidence>
<dbReference type="EMBL" id="JBFPJR010000004">
    <property type="protein sequence ID" value="MEX0426572.1"/>
    <property type="molecule type" value="Genomic_DNA"/>
</dbReference>
<dbReference type="RefSeq" id="WP_367991296.1">
    <property type="nucleotide sequence ID" value="NZ_JBFPJR010000004.1"/>
</dbReference>
<evidence type="ECO:0000256" key="8">
    <source>
        <dbReference type="SAM" id="MobiDB-lite"/>
    </source>
</evidence>
<dbReference type="Gene3D" id="3.40.50.1820">
    <property type="entry name" value="alpha/beta hydrolase"/>
    <property type="match status" value="1"/>
</dbReference>
<feature type="region of interest" description="Disordered" evidence="8">
    <location>
        <begin position="27"/>
        <end position="69"/>
    </location>
</feature>
<dbReference type="SUPFAM" id="SSF53474">
    <property type="entry name" value="alpha/beta-Hydrolases"/>
    <property type="match status" value="1"/>
</dbReference>
<keyword evidence="2" id="KW-0719">Serine esterase</keyword>
<dbReference type="PANTHER" id="PTHR33938">
    <property type="entry name" value="FERULOYL ESTERASE B-RELATED"/>
    <property type="match status" value="1"/>
</dbReference>
<dbReference type="GO" id="GO:0016787">
    <property type="term" value="F:hydrolase activity"/>
    <property type="evidence" value="ECO:0007669"/>
    <property type="project" value="UniProtKB-KW"/>
</dbReference>
<organism evidence="10 11">
    <name type="scientific">Nocardioides eburneus</name>
    <dbReference type="NCBI Taxonomy" id="3231482"/>
    <lineage>
        <taxon>Bacteria</taxon>
        <taxon>Bacillati</taxon>
        <taxon>Actinomycetota</taxon>
        <taxon>Actinomycetes</taxon>
        <taxon>Propionibacteriales</taxon>
        <taxon>Nocardioidaceae</taxon>
        <taxon>Nocardioides</taxon>
    </lineage>
</organism>
<evidence type="ECO:0000256" key="7">
    <source>
        <dbReference type="ARBA" id="ARBA00023157"/>
    </source>
</evidence>
<dbReference type="InterPro" id="IPR029058">
    <property type="entry name" value="AB_hydrolase_fold"/>
</dbReference>
<evidence type="ECO:0000256" key="9">
    <source>
        <dbReference type="SAM" id="SignalP"/>
    </source>
</evidence>
<keyword evidence="4 9" id="KW-0732">Signal</keyword>
<comment type="caution">
    <text evidence="10">The sequence shown here is derived from an EMBL/GenBank/DDBJ whole genome shotgun (WGS) entry which is preliminary data.</text>
</comment>
<dbReference type="PANTHER" id="PTHR33938:SF15">
    <property type="entry name" value="FERULOYL ESTERASE B-RELATED"/>
    <property type="match status" value="1"/>
</dbReference>
<sequence length="579" mass="61631">MARTWKQLVAAVAGLASAVTLAAGSPALAHPPGSHTPNGHAPSGHAPNSHAPASHRSAGHPTKPTRAATMTEQRCEALADLRVPARRIGLPTSGAEIESATWSSSGGTGGGATYCQVVGWIRPVHEGSPSMQFEVNLPAVWNLRTLQMGGGGYDGSLVTGLDPYTAQPAGEETPLQQGYVTLGSDGGHQGGPGFDGTFGLDDEALLNYGKASVKKTHDAAAVVIRDAYRRIPAYSYFIGGSQGGHEALDAAARYPKDYDGVIANYPAYNVTMMHEGAVNFRDALYGDGGVGWLSPAKTKTITDAVYAACDGLDGATDQIISDVRGCDRAFDPDTLRCPSGTDEGDSCLSDAQLASAKKIATDYDLGFPIAGNRIFARSALFEGALYQGFSGFGASPQPSNPISGTEALQYIVLDQTSKYIVTRDPSLDTMTFDPAQWKRRIQQVGRIMDVTDVSLKPFLRRGGKIILTHGTADDFITPHNTIQYYDRQVRQLGARTLDSFLRFYEIPGFGHGQGPFDATYDGLEAIRGWVEKGHAPAGLVTYDGNAGADRSRPLCRYPTWPRYVGHGSLDDASSYTCTR</sequence>
<evidence type="ECO:0000256" key="1">
    <source>
        <dbReference type="ARBA" id="ARBA00006249"/>
    </source>
</evidence>
<dbReference type="Pfam" id="PF07519">
    <property type="entry name" value="Tannase"/>
    <property type="match status" value="1"/>
</dbReference>
<keyword evidence="3" id="KW-0479">Metal-binding</keyword>
<evidence type="ECO:0000256" key="5">
    <source>
        <dbReference type="ARBA" id="ARBA00022801"/>
    </source>
</evidence>
<protein>
    <submittedName>
        <fullName evidence="10">Tannase/feruloyl esterase family alpha/beta hydrolase</fullName>
    </submittedName>
</protein>
<feature type="signal peptide" evidence="9">
    <location>
        <begin position="1"/>
        <end position="22"/>
    </location>
</feature>
<dbReference type="InterPro" id="IPR011118">
    <property type="entry name" value="Tannase/feruloyl_esterase"/>
</dbReference>
<gene>
    <name evidence="10" type="ORF">AB3X52_02995</name>
</gene>
<keyword evidence="7" id="KW-1015">Disulfide bond</keyword>
<keyword evidence="11" id="KW-1185">Reference proteome</keyword>
<dbReference type="Proteomes" id="UP001556631">
    <property type="component" value="Unassembled WGS sequence"/>
</dbReference>
<keyword evidence="6" id="KW-0106">Calcium</keyword>
<evidence type="ECO:0000256" key="6">
    <source>
        <dbReference type="ARBA" id="ARBA00022837"/>
    </source>
</evidence>
<proteinExistence type="inferred from homology"/>
<evidence type="ECO:0000256" key="2">
    <source>
        <dbReference type="ARBA" id="ARBA00022487"/>
    </source>
</evidence>
<feature type="chain" id="PRO_5047222987" evidence="9">
    <location>
        <begin position="23"/>
        <end position="579"/>
    </location>
</feature>
<evidence type="ECO:0000313" key="11">
    <source>
        <dbReference type="Proteomes" id="UP001556631"/>
    </source>
</evidence>
<evidence type="ECO:0000256" key="3">
    <source>
        <dbReference type="ARBA" id="ARBA00022723"/>
    </source>
</evidence>
<reference evidence="10 11" key="1">
    <citation type="submission" date="2024-07" db="EMBL/GenBank/DDBJ databases">
        <authorList>
            <person name="Lee S."/>
            <person name="Kang M."/>
        </authorList>
    </citation>
    <scope>NUCLEOTIDE SEQUENCE [LARGE SCALE GENOMIC DNA]</scope>
    <source>
        <strain evidence="10 11">DS6</strain>
    </source>
</reference>
<accession>A0ABV3SW17</accession>
<keyword evidence="5 10" id="KW-0378">Hydrolase</keyword>
<comment type="similarity">
    <text evidence="1">Belongs to the tannase family.</text>
</comment>
<evidence type="ECO:0000313" key="10">
    <source>
        <dbReference type="EMBL" id="MEX0426572.1"/>
    </source>
</evidence>